<dbReference type="Gene3D" id="3.40.50.300">
    <property type="entry name" value="P-loop containing nucleotide triphosphate hydrolases"/>
    <property type="match status" value="1"/>
</dbReference>
<feature type="domain" description="Bacterial type II secretion system protein E" evidence="4">
    <location>
        <begin position="367"/>
        <end position="381"/>
    </location>
</feature>
<reference evidence="5 6" key="1">
    <citation type="journal article" date="2015" name="Int. J. Syst. Evol. Microbiol.">
        <title>Aestuariivita atlantica sp. nov., isolated from deep sea sediment of the Atlantic Ocean.</title>
        <authorList>
            <person name="Li G."/>
            <person name="Lai Q."/>
            <person name="Du Y."/>
            <person name="Liu X."/>
            <person name="Sun F."/>
            <person name="Shao Z."/>
        </authorList>
    </citation>
    <scope>NUCLEOTIDE SEQUENCE [LARGE SCALE GENOMIC DNA]</scope>
    <source>
        <strain evidence="5 6">22II-S11-z3</strain>
    </source>
</reference>
<dbReference type="FunFam" id="3.30.450.90:FF:000001">
    <property type="entry name" value="Type II secretion system ATPase GspE"/>
    <property type="match status" value="1"/>
</dbReference>
<keyword evidence="2" id="KW-0547">Nucleotide-binding</keyword>
<proteinExistence type="inferred from homology"/>
<dbReference type="PANTHER" id="PTHR30258">
    <property type="entry name" value="TYPE II SECRETION SYSTEM PROTEIN GSPE-RELATED"/>
    <property type="match status" value="1"/>
</dbReference>
<evidence type="ECO:0000256" key="1">
    <source>
        <dbReference type="ARBA" id="ARBA00006611"/>
    </source>
</evidence>
<dbReference type="InterPro" id="IPR007831">
    <property type="entry name" value="T2SS_GspE_N"/>
</dbReference>
<evidence type="ECO:0000313" key="6">
    <source>
        <dbReference type="Proteomes" id="UP000036938"/>
    </source>
</evidence>
<dbReference type="Gene3D" id="3.30.300.160">
    <property type="entry name" value="Type II secretion system, protein E, N-terminal domain"/>
    <property type="match status" value="1"/>
</dbReference>
<keyword evidence="3" id="KW-0067">ATP-binding</keyword>
<dbReference type="GO" id="GO:0005524">
    <property type="term" value="F:ATP binding"/>
    <property type="evidence" value="ECO:0007669"/>
    <property type="project" value="UniProtKB-KW"/>
</dbReference>
<dbReference type="AlphaFoldDB" id="A0A0L1JPX4"/>
<evidence type="ECO:0000256" key="2">
    <source>
        <dbReference type="ARBA" id="ARBA00022741"/>
    </source>
</evidence>
<dbReference type="InterPro" id="IPR001482">
    <property type="entry name" value="T2SS/T4SS_dom"/>
</dbReference>
<gene>
    <name evidence="5" type="ORF">ATO11_11495</name>
</gene>
<comment type="caution">
    <text evidence="5">The sequence shown here is derived from an EMBL/GenBank/DDBJ whole genome shotgun (WGS) entry which is preliminary data.</text>
</comment>
<dbReference type="Proteomes" id="UP000036938">
    <property type="component" value="Unassembled WGS sequence"/>
</dbReference>
<dbReference type="Pfam" id="PF00437">
    <property type="entry name" value="T2SSE"/>
    <property type="match status" value="1"/>
</dbReference>
<dbReference type="InterPro" id="IPR027417">
    <property type="entry name" value="P-loop_NTPase"/>
</dbReference>
<accession>A0A0L1JPX4</accession>
<sequence length="526" mass="55942">MDERGFLTLLTREGHVSAEAAERAARASAQTGTPIERTLLEFGLLPEDDLFGALARHVGLPFVSSAEFDSDHARALSLSPEFLARAEVMPVRDVGGRLLVATSDPRGAETVQSIGFHLDRPVDMAIAPPSSIKAALHGLEAEENAPQADVAETDLERLRQMANDGPVIKLVADIVARAVGEGASDIHVEAGERAALIRFRIDGVLHTRQTVPDSQRAALVSRLKVMSGLNISEKRRPQDGRARMAVRGREIDIRLSTLPTQFGESVVLRLLDRSRVALSWDALGFPAARAAEIAGMVAEPNGIFLVAGPTGSGKTTTLYTALSGLNSDDRKILTVEDPIEFSLPGVNQVQVEPAIDMTFANALRAILRQDPDVIMVGEIRDEETAEIAVRAALVGRMVLSTIHTNDSIAAIPRLMDLGVPAYLLAATLRGVLSQRLVRTTCTACNGSGCATCGETGRSGRTVVSELLRVSSGFAGVIEDAVDPATLARAAAREGFVSMTDAAQVLVSDGRVDRQDALRALGGSTDF</sequence>
<dbReference type="PANTHER" id="PTHR30258:SF2">
    <property type="entry name" value="COMG OPERON PROTEIN 1"/>
    <property type="match status" value="1"/>
</dbReference>
<dbReference type="CDD" id="cd01129">
    <property type="entry name" value="PulE-GspE-like"/>
    <property type="match status" value="1"/>
</dbReference>
<comment type="similarity">
    <text evidence="1">Belongs to the GSP E family.</text>
</comment>
<dbReference type="Gene3D" id="3.30.450.90">
    <property type="match status" value="1"/>
</dbReference>
<dbReference type="InterPro" id="IPR037257">
    <property type="entry name" value="T2SS_E_N_sf"/>
</dbReference>
<dbReference type="SUPFAM" id="SSF52540">
    <property type="entry name" value="P-loop containing nucleoside triphosphate hydrolases"/>
    <property type="match status" value="1"/>
</dbReference>
<dbReference type="PROSITE" id="PS00662">
    <property type="entry name" value="T2SP_E"/>
    <property type="match status" value="1"/>
</dbReference>
<dbReference type="SUPFAM" id="SSF160246">
    <property type="entry name" value="EspE N-terminal domain-like"/>
    <property type="match status" value="1"/>
</dbReference>
<dbReference type="EMBL" id="AQQZ01000004">
    <property type="protein sequence ID" value="KNG93791.1"/>
    <property type="molecule type" value="Genomic_DNA"/>
</dbReference>
<protein>
    <recommendedName>
        <fullName evidence="4">Bacterial type II secretion system protein E domain-containing protein</fullName>
    </recommendedName>
</protein>
<evidence type="ECO:0000313" key="5">
    <source>
        <dbReference type="EMBL" id="KNG93791.1"/>
    </source>
</evidence>
<dbReference type="PATRIC" id="fig|1317121.7.peg.2977"/>
<evidence type="ECO:0000259" key="4">
    <source>
        <dbReference type="PROSITE" id="PS00662"/>
    </source>
</evidence>
<name>A0A0L1JPX4_9RHOB</name>
<organism evidence="5 6">
    <name type="scientific">Pseudaestuariivita atlantica</name>
    <dbReference type="NCBI Taxonomy" id="1317121"/>
    <lineage>
        <taxon>Bacteria</taxon>
        <taxon>Pseudomonadati</taxon>
        <taxon>Pseudomonadota</taxon>
        <taxon>Alphaproteobacteria</taxon>
        <taxon>Rhodobacterales</taxon>
        <taxon>Paracoccaceae</taxon>
        <taxon>Pseudaestuariivita</taxon>
    </lineage>
</organism>
<dbReference type="Pfam" id="PF05157">
    <property type="entry name" value="MshEN"/>
    <property type="match status" value="1"/>
</dbReference>
<dbReference type="GO" id="GO:0005886">
    <property type="term" value="C:plasma membrane"/>
    <property type="evidence" value="ECO:0007669"/>
    <property type="project" value="TreeGrafter"/>
</dbReference>
<evidence type="ECO:0000256" key="3">
    <source>
        <dbReference type="ARBA" id="ARBA00022840"/>
    </source>
</evidence>
<keyword evidence="6" id="KW-1185">Reference proteome</keyword>
<dbReference type="STRING" id="1317121.ATO11_11495"/>
<dbReference type="GO" id="GO:0016887">
    <property type="term" value="F:ATP hydrolysis activity"/>
    <property type="evidence" value="ECO:0007669"/>
    <property type="project" value="TreeGrafter"/>
</dbReference>
<dbReference type="RefSeq" id="WP_050530995.1">
    <property type="nucleotide sequence ID" value="NZ_AQQZ01000004.1"/>
</dbReference>